<keyword evidence="2 3" id="KW-0371">Homeobox</keyword>
<dbReference type="GO" id="GO:0005634">
    <property type="term" value="C:nucleus"/>
    <property type="evidence" value="ECO:0007669"/>
    <property type="project" value="UniProtKB-SubCell"/>
</dbReference>
<organism evidence="6 7">
    <name type="scientific">Lentinula lateritia</name>
    <dbReference type="NCBI Taxonomy" id="40482"/>
    <lineage>
        <taxon>Eukaryota</taxon>
        <taxon>Fungi</taxon>
        <taxon>Dikarya</taxon>
        <taxon>Basidiomycota</taxon>
        <taxon>Agaricomycotina</taxon>
        <taxon>Agaricomycetes</taxon>
        <taxon>Agaricomycetidae</taxon>
        <taxon>Agaricales</taxon>
        <taxon>Marasmiineae</taxon>
        <taxon>Omphalotaceae</taxon>
        <taxon>Lentinula</taxon>
    </lineage>
</organism>
<feature type="region of interest" description="Disordered" evidence="4">
    <location>
        <begin position="220"/>
        <end position="249"/>
    </location>
</feature>
<keyword evidence="2 3" id="KW-0539">Nucleus</keyword>
<evidence type="ECO:0000256" key="1">
    <source>
        <dbReference type="ARBA" id="ARBA00004123"/>
    </source>
</evidence>
<accession>A0A9W9DI57</accession>
<feature type="compositionally biased region" description="Polar residues" evidence="4">
    <location>
        <begin position="220"/>
        <end position="232"/>
    </location>
</feature>
<dbReference type="AlphaFoldDB" id="A0A9W9DI57"/>
<gene>
    <name evidence="6" type="ORF">C8J55DRAFT_520687</name>
</gene>
<dbReference type="Gene3D" id="1.10.10.60">
    <property type="entry name" value="Homeodomain-like"/>
    <property type="match status" value="1"/>
</dbReference>
<dbReference type="InterPro" id="IPR001356">
    <property type="entry name" value="HD"/>
</dbReference>
<evidence type="ECO:0000256" key="2">
    <source>
        <dbReference type="PROSITE-ProRule" id="PRU00108"/>
    </source>
</evidence>
<dbReference type="GO" id="GO:0006355">
    <property type="term" value="P:regulation of DNA-templated transcription"/>
    <property type="evidence" value="ECO:0007669"/>
    <property type="project" value="TreeGrafter"/>
</dbReference>
<dbReference type="GO" id="GO:0000976">
    <property type="term" value="F:transcription cis-regulatory region binding"/>
    <property type="evidence" value="ECO:0007669"/>
    <property type="project" value="TreeGrafter"/>
</dbReference>
<reference evidence="6" key="1">
    <citation type="submission" date="2022-08" db="EMBL/GenBank/DDBJ databases">
        <authorList>
            <consortium name="DOE Joint Genome Institute"/>
            <person name="Min B."/>
            <person name="Riley R."/>
            <person name="Sierra-Patev S."/>
            <person name="Naranjo-Ortiz M."/>
            <person name="Looney B."/>
            <person name="Konkel Z."/>
            <person name="Slot J.C."/>
            <person name="Sakamoto Y."/>
            <person name="Steenwyk J.L."/>
            <person name="Rokas A."/>
            <person name="Carro J."/>
            <person name="Camarero S."/>
            <person name="Ferreira P."/>
            <person name="Molpeceres G."/>
            <person name="Ruiz-Duenas F.J."/>
            <person name="Serrano A."/>
            <person name="Henrissat B."/>
            <person name="Drula E."/>
            <person name="Hughes K.W."/>
            <person name="Mata J.L."/>
            <person name="Ishikawa N.K."/>
            <person name="Vargas-Isla R."/>
            <person name="Ushijima S."/>
            <person name="Smith C.A."/>
            <person name="Ahrendt S."/>
            <person name="Andreopoulos W."/>
            <person name="He G."/>
            <person name="Labutti K."/>
            <person name="Lipzen A."/>
            <person name="Ng V."/>
            <person name="Sandor L."/>
            <person name="Barry K."/>
            <person name="Martinez A.T."/>
            <person name="Xiao Y."/>
            <person name="Gibbons J.G."/>
            <person name="Terashima K."/>
            <person name="Hibbett D.S."/>
            <person name="Grigoriev I.V."/>
        </authorList>
    </citation>
    <scope>NUCLEOTIDE SEQUENCE</scope>
    <source>
        <strain evidence="6">Sp2 HRB7682 ss15</strain>
    </source>
</reference>
<evidence type="ECO:0000256" key="4">
    <source>
        <dbReference type="SAM" id="MobiDB-lite"/>
    </source>
</evidence>
<feature type="region of interest" description="Disordered" evidence="4">
    <location>
        <begin position="82"/>
        <end position="104"/>
    </location>
</feature>
<feature type="domain" description="Homeobox" evidence="5">
    <location>
        <begin position="28"/>
        <end position="88"/>
    </location>
</feature>
<feature type="compositionally biased region" description="Low complexity" evidence="4">
    <location>
        <begin position="93"/>
        <end position="104"/>
    </location>
</feature>
<dbReference type="SUPFAM" id="SSF46689">
    <property type="entry name" value="Homeodomain-like"/>
    <property type="match status" value="1"/>
</dbReference>
<evidence type="ECO:0000313" key="7">
    <source>
        <dbReference type="Proteomes" id="UP001150238"/>
    </source>
</evidence>
<evidence type="ECO:0000259" key="5">
    <source>
        <dbReference type="PROSITE" id="PS50071"/>
    </source>
</evidence>
<dbReference type="SMART" id="SM00389">
    <property type="entry name" value="HOX"/>
    <property type="match status" value="1"/>
</dbReference>
<name>A0A9W9DI57_9AGAR</name>
<evidence type="ECO:0000313" key="6">
    <source>
        <dbReference type="EMBL" id="KAJ4471711.1"/>
    </source>
</evidence>
<comment type="subcellular location">
    <subcellularLocation>
        <location evidence="1 2 3">Nucleus</location>
    </subcellularLocation>
</comment>
<reference evidence="6" key="2">
    <citation type="journal article" date="2023" name="Proc. Natl. Acad. Sci. U.S.A.">
        <title>A global phylogenomic analysis of the shiitake genus Lentinula.</title>
        <authorList>
            <person name="Sierra-Patev S."/>
            <person name="Min B."/>
            <person name="Naranjo-Ortiz M."/>
            <person name="Looney B."/>
            <person name="Konkel Z."/>
            <person name="Slot J.C."/>
            <person name="Sakamoto Y."/>
            <person name="Steenwyk J.L."/>
            <person name="Rokas A."/>
            <person name="Carro J."/>
            <person name="Camarero S."/>
            <person name="Ferreira P."/>
            <person name="Molpeceres G."/>
            <person name="Ruiz-Duenas F.J."/>
            <person name="Serrano A."/>
            <person name="Henrissat B."/>
            <person name="Drula E."/>
            <person name="Hughes K.W."/>
            <person name="Mata J.L."/>
            <person name="Ishikawa N.K."/>
            <person name="Vargas-Isla R."/>
            <person name="Ushijima S."/>
            <person name="Smith C.A."/>
            <person name="Donoghue J."/>
            <person name="Ahrendt S."/>
            <person name="Andreopoulos W."/>
            <person name="He G."/>
            <person name="LaButti K."/>
            <person name="Lipzen A."/>
            <person name="Ng V."/>
            <person name="Riley R."/>
            <person name="Sandor L."/>
            <person name="Barry K."/>
            <person name="Martinez A.T."/>
            <person name="Xiao Y."/>
            <person name="Gibbons J.G."/>
            <person name="Terashima K."/>
            <person name="Grigoriev I.V."/>
            <person name="Hibbett D."/>
        </authorList>
    </citation>
    <scope>NUCLEOTIDE SEQUENCE</scope>
    <source>
        <strain evidence="6">Sp2 HRB7682 ss15</strain>
    </source>
</reference>
<dbReference type="Pfam" id="PF00046">
    <property type="entry name" value="Homeodomain"/>
    <property type="match status" value="1"/>
</dbReference>
<dbReference type="PROSITE" id="PS50071">
    <property type="entry name" value="HOMEOBOX_2"/>
    <property type="match status" value="1"/>
</dbReference>
<protein>
    <recommendedName>
        <fullName evidence="5">Homeobox domain-containing protein</fullName>
    </recommendedName>
</protein>
<dbReference type="InterPro" id="IPR051775">
    <property type="entry name" value="Homeobox_domain"/>
</dbReference>
<feature type="compositionally biased region" description="Basic and acidic residues" evidence="4">
    <location>
        <begin position="235"/>
        <end position="249"/>
    </location>
</feature>
<dbReference type="EMBL" id="JANVFS010000028">
    <property type="protein sequence ID" value="KAJ4471711.1"/>
    <property type="molecule type" value="Genomic_DNA"/>
</dbReference>
<comment type="caution">
    <text evidence="6">The sequence shown here is derived from an EMBL/GenBank/DDBJ whole genome shotgun (WGS) entry which is preliminary data.</text>
</comment>
<keyword evidence="2 3" id="KW-0238">DNA-binding</keyword>
<proteinExistence type="predicted"/>
<dbReference type="InterPro" id="IPR009057">
    <property type="entry name" value="Homeodomain-like_sf"/>
</dbReference>
<dbReference type="Proteomes" id="UP001150238">
    <property type="component" value="Unassembled WGS sequence"/>
</dbReference>
<dbReference type="PANTHER" id="PTHR24323">
    <property type="entry name" value="CEH-10 HOMEODOMAIN-CONTAINING HOMOLOG"/>
    <property type="match status" value="1"/>
</dbReference>
<feature type="DNA-binding region" description="Homeobox" evidence="2">
    <location>
        <begin position="30"/>
        <end position="89"/>
    </location>
</feature>
<dbReference type="PANTHER" id="PTHR24323:SF7">
    <property type="entry name" value="HOMEOBOX DOMAIN-CONTAINING PROTEIN"/>
    <property type="match status" value="1"/>
</dbReference>
<feature type="region of interest" description="Disordered" evidence="4">
    <location>
        <begin position="121"/>
        <end position="167"/>
    </location>
</feature>
<evidence type="ECO:0000256" key="3">
    <source>
        <dbReference type="RuleBase" id="RU000682"/>
    </source>
</evidence>
<dbReference type="CDD" id="cd00086">
    <property type="entry name" value="homeodomain"/>
    <property type="match status" value="1"/>
</dbReference>
<feature type="compositionally biased region" description="Polar residues" evidence="4">
    <location>
        <begin position="132"/>
        <end position="141"/>
    </location>
</feature>
<sequence length="276" mass="30848">MRNAPTNSCSRSSSMTSIESFHDVENVTGARRTRKRFSNVQLMMLENLFHHNSHPSRQERETVARAGSMEIKSVTIWFQNKRQMERKGSTPNSSASYTRYSSPSSAPYSFVLTTGQTLTARPSLDRIASRSELPQSTPRTPTRQRDPARPIWDAMPSSPPFPNASPSGKDYVEFGKLTRTRTLEWACARRRLAAKSGDSLADDDEEDTTIAFRKPVLSRSDSGMSTLSAVSETQEENRERRKQEFAHDVDPAKNVYPGIEEDTLKAALALCGLGRG</sequence>